<dbReference type="InterPro" id="IPR050109">
    <property type="entry name" value="HTH-type_TetR-like_transc_reg"/>
</dbReference>
<dbReference type="PANTHER" id="PTHR30055">
    <property type="entry name" value="HTH-TYPE TRANSCRIPTIONAL REGULATOR RUTR"/>
    <property type="match status" value="1"/>
</dbReference>
<dbReference type="Gene3D" id="1.10.357.10">
    <property type="entry name" value="Tetracycline Repressor, domain 2"/>
    <property type="match status" value="1"/>
</dbReference>
<keyword evidence="1 2" id="KW-0238">DNA-binding</keyword>
<dbReference type="RefSeq" id="WP_318354042.1">
    <property type="nucleotide sequence ID" value="NZ_JAWQEV010000003.1"/>
</dbReference>
<dbReference type="Pfam" id="PF00440">
    <property type="entry name" value="TetR_N"/>
    <property type="match status" value="1"/>
</dbReference>
<organism evidence="4 5">
    <name type="scientific">Microbacterium arthrosphaerae</name>
    <dbReference type="NCBI Taxonomy" id="792652"/>
    <lineage>
        <taxon>Bacteria</taxon>
        <taxon>Bacillati</taxon>
        <taxon>Actinomycetota</taxon>
        <taxon>Actinomycetes</taxon>
        <taxon>Micrococcales</taxon>
        <taxon>Microbacteriaceae</taxon>
        <taxon>Microbacterium</taxon>
    </lineage>
</organism>
<protein>
    <submittedName>
        <fullName evidence="4">TetR family transcriptional regulator</fullName>
    </submittedName>
</protein>
<evidence type="ECO:0000313" key="4">
    <source>
        <dbReference type="EMBL" id="MDW4573543.1"/>
    </source>
</evidence>
<accession>A0ABU4H2I6</accession>
<dbReference type="InterPro" id="IPR001647">
    <property type="entry name" value="HTH_TetR"/>
</dbReference>
<sequence>MTDNAAASAAPSPIAGQAASRAAVVAAALELFAEQGFDQTSVEQIAQAAGVSRSTFFRQFGGKDDVVFTDHEVLIDRLRAFLAQPHRDPWAAVCEASLLVYSHFAADPELARRRYAVVRGVPALRDREIVTVFRYERLFDEYLRSSLPGLDPLDAVGFSALITAIHNHVLRRLIRGPKKVPASVLRAALDDARRRFGVLPDGEADAAADDVVVAVFPRSMPSAELARRLRERLDD</sequence>
<proteinExistence type="predicted"/>
<reference evidence="4 5" key="1">
    <citation type="submission" date="2023-11" db="EMBL/GenBank/DDBJ databases">
        <title>Draft genome sequence of Microbacterium arthrosphaerae JCM 30492.</title>
        <authorList>
            <person name="Zhang G."/>
            <person name="Ding Y."/>
        </authorList>
    </citation>
    <scope>NUCLEOTIDE SEQUENCE [LARGE SCALE GENOMIC DNA]</scope>
    <source>
        <strain evidence="4 5">JCM 30492</strain>
    </source>
</reference>
<gene>
    <name evidence="4" type="ORF">R8Z58_12235</name>
</gene>
<dbReference type="PANTHER" id="PTHR30055:SF226">
    <property type="entry name" value="HTH-TYPE TRANSCRIPTIONAL REGULATOR PKSA"/>
    <property type="match status" value="1"/>
</dbReference>
<evidence type="ECO:0000313" key="5">
    <source>
        <dbReference type="Proteomes" id="UP001283109"/>
    </source>
</evidence>
<evidence type="ECO:0000256" key="2">
    <source>
        <dbReference type="PROSITE-ProRule" id="PRU00335"/>
    </source>
</evidence>
<dbReference type="SUPFAM" id="SSF46689">
    <property type="entry name" value="Homeodomain-like"/>
    <property type="match status" value="1"/>
</dbReference>
<dbReference type="PRINTS" id="PR00455">
    <property type="entry name" value="HTHTETR"/>
</dbReference>
<dbReference type="EMBL" id="JAWQEV010000003">
    <property type="protein sequence ID" value="MDW4573543.1"/>
    <property type="molecule type" value="Genomic_DNA"/>
</dbReference>
<dbReference type="Proteomes" id="UP001283109">
    <property type="component" value="Unassembled WGS sequence"/>
</dbReference>
<feature type="DNA-binding region" description="H-T-H motif" evidence="2">
    <location>
        <begin position="41"/>
        <end position="60"/>
    </location>
</feature>
<feature type="domain" description="HTH tetR-type" evidence="3">
    <location>
        <begin position="18"/>
        <end position="78"/>
    </location>
</feature>
<comment type="caution">
    <text evidence="4">The sequence shown here is derived from an EMBL/GenBank/DDBJ whole genome shotgun (WGS) entry which is preliminary data.</text>
</comment>
<evidence type="ECO:0000259" key="3">
    <source>
        <dbReference type="PROSITE" id="PS50977"/>
    </source>
</evidence>
<dbReference type="PROSITE" id="PS50977">
    <property type="entry name" value="HTH_TETR_2"/>
    <property type="match status" value="1"/>
</dbReference>
<keyword evidence="5" id="KW-1185">Reference proteome</keyword>
<evidence type="ECO:0000256" key="1">
    <source>
        <dbReference type="ARBA" id="ARBA00023125"/>
    </source>
</evidence>
<dbReference type="InterPro" id="IPR009057">
    <property type="entry name" value="Homeodomain-like_sf"/>
</dbReference>
<name>A0ABU4H2I6_9MICO</name>